<accession>A0A8J7J6A4</accession>
<dbReference type="Gene3D" id="1.10.10.1830">
    <property type="entry name" value="Non-ribosomal peptide synthase, adenylation domain"/>
    <property type="match status" value="1"/>
</dbReference>
<dbReference type="Pfam" id="PF00501">
    <property type="entry name" value="AMP-binding"/>
    <property type="match status" value="1"/>
</dbReference>
<gene>
    <name evidence="4" type="ORF">JF259_16785</name>
</gene>
<evidence type="ECO:0000256" key="1">
    <source>
        <dbReference type="ARBA" id="ARBA00022450"/>
    </source>
</evidence>
<dbReference type="GO" id="GO:0043041">
    <property type="term" value="P:amino acid activation for nonribosomal peptide biosynthetic process"/>
    <property type="evidence" value="ECO:0007669"/>
    <property type="project" value="TreeGrafter"/>
</dbReference>
<dbReference type="InterPro" id="IPR025110">
    <property type="entry name" value="AMP-bd_C"/>
</dbReference>
<dbReference type="GO" id="GO:0005829">
    <property type="term" value="C:cytosol"/>
    <property type="evidence" value="ECO:0007669"/>
    <property type="project" value="TreeGrafter"/>
</dbReference>
<dbReference type="InterPro" id="IPR010071">
    <property type="entry name" value="AA_adenyl_dom"/>
</dbReference>
<dbReference type="InterPro" id="IPR036736">
    <property type="entry name" value="ACP-like_sf"/>
</dbReference>
<dbReference type="SUPFAM" id="SSF52777">
    <property type="entry name" value="CoA-dependent acyltransferases"/>
    <property type="match status" value="2"/>
</dbReference>
<dbReference type="InterPro" id="IPR009081">
    <property type="entry name" value="PP-bd_ACP"/>
</dbReference>
<evidence type="ECO:0000313" key="4">
    <source>
        <dbReference type="EMBL" id="MBJ6369743.1"/>
    </source>
</evidence>
<dbReference type="PANTHER" id="PTHR45527">
    <property type="entry name" value="NONRIBOSOMAL PEPTIDE SYNTHETASE"/>
    <property type="match status" value="1"/>
</dbReference>
<dbReference type="FunFam" id="2.30.38.10:FF:000001">
    <property type="entry name" value="Non-ribosomal peptide synthetase PvdI"/>
    <property type="match status" value="1"/>
</dbReference>
<reference evidence="4" key="1">
    <citation type="submission" date="2020-12" db="EMBL/GenBank/DDBJ databases">
        <title>Snuella sp. nov., isolated from sediment in Incheon.</title>
        <authorList>
            <person name="Kim W."/>
        </authorList>
    </citation>
    <scope>NUCLEOTIDE SEQUENCE</scope>
    <source>
        <strain evidence="4">CAU 1569</strain>
    </source>
</reference>
<dbReference type="PROSITE" id="PS00455">
    <property type="entry name" value="AMP_BINDING"/>
    <property type="match status" value="1"/>
</dbReference>
<dbReference type="GO" id="GO:0031177">
    <property type="term" value="F:phosphopantetheine binding"/>
    <property type="evidence" value="ECO:0007669"/>
    <property type="project" value="TreeGrafter"/>
</dbReference>
<dbReference type="CDD" id="cd19531">
    <property type="entry name" value="LCL_NRPS-like"/>
    <property type="match status" value="1"/>
</dbReference>
<dbReference type="SUPFAM" id="SSF56801">
    <property type="entry name" value="Acetyl-CoA synthetase-like"/>
    <property type="match status" value="1"/>
</dbReference>
<dbReference type="NCBIfam" id="TIGR01733">
    <property type="entry name" value="AA-adenyl-dom"/>
    <property type="match status" value="1"/>
</dbReference>
<dbReference type="InterPro" id="IPR000873">
    <property type="entry name" value="AMP-dep_synth/lig_dom"/>
</dbReference>
<dbReference type="AlphaFoldDB" id="A0A8J7J6A4"/>
<dbReference type="GO" id="GO:0044550">
    <property type="term" value="P:secondary metabolite biosynthetic process"/>
    <property type="evidence" value="ECO:0007669"/>
    <property type="project" value="UniProtKB-ARBA"/>
</dbReference>
<dbReference type="Gene3D" id="1.10.1200.10">
    <property type="entry name" value="ACP-like"/>
    <property type="match status" value="1"/>
</dbReference>
<dbReference type="Gene3D" id="2.30.38.10">
    <property type="entry name" value="Luciferase, Domain 3"/>
    <property type="match status" value="1"/>
</dbReference>
<name>A0A8J7J6A4_9FLAO</name>
<protein>
    <submittedName>
        <fullName evidence="4">Amino acid adenylation domain-containing protein</fullName>
    </submittedName>
</protein>
<dbReference type="InterPro" id="IPR001242">
    <property type="entry name" value="Condensation_dom"/>
</dbReference>
<organism evidence="4 5">
    <name type="scientific">Snuella sedimenti</name>
    <dbReference type="NCBI Taxonomy" id="2798802"/>
    <lineage>
        <taxon>Bacteria</taxon>
        <taxon>Pseudomonadati</taxon>
        <taxon>Bacteroidota</taxon>
        <taxon>Flavobacteriia</taxon>
        <taxon>Flavobacteriales</taxon>
        <taxon>Flavobacteriaceae</taxon>
        <taxon>Snuella</taxon>
    </lineage>
</organism>
<feature type="domain" description="Carrier" evidence="3">
    <location>
        <begin position="1012"/>
        <end position="1089"/>
    </location>
</feature>
<keyword evidence="1" id="KW-0596">Phosphopantetheine</keyword>
<keyword evidence="5" id="KW-1185">Reference proteome</keyword>
<dbReference type="Pfam" id="PF13193">
    <property type="entry name" value="AMP-binding_C"/>
    <property type="match status" value="1"/>
</dbReference>
<dbReference type="Gene3D" id="3.40.50.980">
    <property type="match status" value="2"/>
</dbReference>
<sequence length="1105" mass="127618">MILDLIENLESQGVFLTLNGEDIDVQFDGDVLSDLIVSELKTHKKSIVEFLKSEDRYAYKLSPQQMNLWLECQFEGANEAYNQHLSLRILGEVNLDILKDTCLYLIQKHEVFRTCFKYSETYQEIRQYVVSIDEVEFNLEFQKLMAPKNHDKLVKKYIEKPFNLEKPPLFRCCIFEIKKNEYVIVFILHHLICDGWSLSVLLSDFQEAYNLISNGGIFVQDKLSIQYKDFCNWQLNNISKIQDQKRYWQEELKGKLPKSSLLDASLQSGVRSYNGENYHSPFSKELVNRMVLFNKAHGGTLFMLLLAGVRAIIYKYNNQEDLVLGTPVANRDHIEFKRQVGLYLNVLPIRIPILNSDSFINIFKKVKEKVIDAYDNKDFPISELQDELKLKREKQSTSSLYDILVTLDEFIIPPINMKSIETEVFKFDSTKSKLDLTFSFRKESNSSIVLDLEYNTDLFNKDFIAKLCDNLQYFLLQALEEADKSVGDINYISDQEKQQLLFGFNNTEAYYPRNITLADLFQVQVKKQPDNVALLFKAKAFTFKELDVLSNQLGNYLKEEYKIVPDDLIGIKLERSEWMIISILGVLKSGGAYVPMDPEFPKERIKYIEQDSGCRLVLDDNALKKFTAKQSDLDVTRPVINTKSTDLAYVIYTSGSTGKPKGCMLEHQGVVNRIDWMWNAYEFNDKDIILQKTTFTFDVSVWEIFMPLCWGCKMVLATKEDVLSPQNIFELISKHKITGLHFVPSLLNVFVKSISDQNKRELLKIRSLKRIITSGEALTSNLADQWFTLTSIPIYNLYGPTEASIDVTHYKVKYKEQVLIGSPINNTQIYILNNDKEIVPIGVVGEICIGGDGLSRGYLNNEGLTVSKFIEHPFKKEGRIYKTGDLGRWLPDGNIEFRGRRDNQVKIRGYRIELGEIENVLRSYEMVSDCVVILAELESEDKSLIAYITGSVEEFNISDVRIYLRSKLPKYMVPNYFVELDEFPLTTNGKIDKKSLPDPKELKKSSGVKFVPPKDELEIQLAEIWSEVLGIDKKEIGIHDDFFVIGGHSLNVIKVINKINDRLDAKIQINHFFNYPFIKDISEIIKFERGQKKLDLHEDFDEVIL</sequence>
<dbReference type="InterPro" id="IPR045851">
    <property type="entry name" value="AMP-bd_C_sf"/>
</dbReference>
<proteinExistence type="predicted"/>
<dbReference type="FunFam" id="3.30.300.30:FF:000010">
    <property type="entry name" value="Enterobactin synthetase component F"/>
    <property type="match status" value="1"/>
</dbReference>
<dbReference type="InterPro" id="IPR020845">
    <property type="entry name" value="AMP-binding_CS"/>
</dbReference>
<dbReference type="GO" id="GO:0003824">
    <property type="term" value="F:catalytic activity"/>
    <property type="evidence" value="ECO:0007669"/>
    <property type="project" value="InterPro"/>
</dbReference>
<dbReference type="EMBL" id="JAELVQ010000037">
    <property type="protein sequence ID" value="MBJ6369743.1"/>
    <property type="molecule type" value="Genomic_DNA"/>
</dbReference>
<dbReference type="Gene3D" id="3.30.559.30">
    <property type="entry name" value="Nonribosomal peptide synthetase, condensation domain"/>
    <property type="match status" value="1"/>
</dbReference>
<evidence type="ECO:0000256" key="2">
    <source>
        <dbReference type="ARBA" id="ARBA00022553"/>
    </source>
</evidence>
<dbReference type="Pfam" id="PF00668">
    <property type="entry name" value="Condensation"/>
    <property type="match status" value="1"/>
</dbReference>
<dbReference type="Gene3D" id="3.30.300.30">
    <property type="match status" value="1"/>
</dbReference>
<dbReference type="PROSITE" id="PS50075">
    <property type="entry name" value="CARRIER"/>
    <property type="match status" value="1"/>
</dbReference>
<dbReference type="Pfam" id="PF00550">
    <property type="entry name" value="PP-binding"/>
    <property type="match status" value="1"/>
</dbReference>
<evidence type="ECO:0000313" key="5">
    <source>
        <dbReference type="Proteomes" id="UP000610931"/>
    </source>
</evidence>
<keyword evidence="2" id="KW-0597">Phosphoprotein</keyword>
<dbReference type="InterPro" id="IPR044894">
    <property type="entry name" value="TubC_N_sf"/>
</dbReference>
<dbReference type="CDD" id="cd05930">
    <property type="entry name" value="A_NRPS"/>
    <property type="match status" value="1"/>
</dbReference>
<dbReference type="FunFam" id="3.40.50.12780:FF:000012">
    <property type="entry name" value="Non-ribosomal peptide synthetase"/>
    <property type="match status" value="1"/>
</dbReference>
<comment type="caution">
    <text evidence="4">The sequence shown here is derived from an EMBL/GenBank/DDBJ whole genome shotgun (WGS) entry which is preliminary data.</text>
</comment>
<dbReference type="RefSeq" id="WP_199116869.1">
    <property type="nucleotide sequence ID" value="NZ_JAELVQ010000037.1"/>
</dbReference>
<dbReference type="SUPFAM" id="SSF47336">
    <property type="entry name" value="ACP-like"/>
    <property type="match status" value="1"/>
</dbReference>
<dbReference type="Gene3D" id="3.30.559.10">
    <property type="entry name" value="Chloramphenicol acetyltransferase-like domain"/>
    <property type="match status" value="1"/>
</dbReference>
<dbReference type="PANTHER" id="PTHR45527:SF1">
    <property type="entry name" value="FATTY ACID SYNTHASE"/>
    <property type="match status" value="1"/>
</dbReference>
<dbReference type="FunFam" id="3.40.50.980:FF:000001">
    <property type="entry name" value="Non-ribosomal peptide synthetase"/>
    <property type="match status" value="1"/>
</dbReference>
<evidence type="ECO:0000259" key="3">
    <source>
        <dbReference type="PROSITE" id="PS50075"/>
    </source>
</evidence>
<dbReference type="InterPro" id="IPR023213">
    <property type="entry name" value="CAT-like_dom_sf"/>
</dbReference>
<dbReference type="Proteomes" id="UP000610931">
    <property type="component" value="Unassembled WGS sequence"/>
</dbReference>